<feature type="domain" description="ABC transporter" evidence="9">
    <location>
        <begin position="2"/>
        <end position="235"/>
    </location>
</feature>
<keyword evidence="11" id="KW-1185">Reference proteome</keyword>
<keyword evidence="4" id="KW-1003">Cell membrane</keyword>
<dbReference type="Pfam" id="PF00005">
    <property type="entry name" value="ABC_tran"/>
    <property type="match status" value="1"/>
</dbReference>
<dbReference type="SMART" id="SM00382">
    <property type="entry name" value="AAA"/>
    <property type="match status" value="1"/>
</dbReference>
<organism evidence="10 11">
    <name type="scientific">Megasphaera hutchinsoni</name>
    <dbReference type="NCBI Taxonomy" id="1588748"/>
    <lineage>
        <taxon>Bacteria</taxon>
        <taxon>Bacillati</taxon>
        <taxon>Bacillota</taxon>
        <taxon>Negativicutes</taxon>
        <taxon>Veillonellales</taxon>
        <taxon>Veillonellaceae</taxon>
        <taxon>Megasphaera</taxon>
    </lineage>
</organism>
<comment type="subcellular location">
    <subcellularLocation>
        <location evidence="1">Cell membrane</location>
        <topology evidence="1">Peripheral membrane protein</topology>
    </subcellularLocation>
</comment>
<evidence type="ECO:0000256" key="2">
    <source>
        <dbReference type="ARBA" id="ARBA00005417"/>
    </source>
</evidence>
<evidence type="ECO:0000256" key="5">
    <source>
        <dbReference type="ARBA" id="ARBA00022741"/>
    </source>
</evidence>
<sequence length="270" mass="30155">MLEMRNISFAYDKGASVLSNLQLQIHEGECIALCGRNGSGKTTITRLLMGLEKPQQGSIYYQGKNITTWSPAERSRIIGYVFQNPERQMFRPTVREEVAYGVKQLHLTEEEQQTRVAEALRETGLSEVAEAYPLNLNRSEKQRVAIASALAMKTKFVVLDEPTSGQDRASTKRLMELLQKVHQQGITVVLITHDMDVIAEYCQRVIALGAGGIRFDGTPEALFTTCEELYSLGLRRPACVRLSLAVPAVGYCRTMREFTAKMSQYIGGNV</sequence>
<dbReference type="InterPro" id="IPR027417">
    <property type="entry name" value="P-loop_NTPase"/>
</dbReference>
<dbReference type="Gene3D" id="3.40.50.300">
    <property type="entry name" value="P-loop containing nucleotide triphosphate hydrolases"/>
    <property type="match status" value="1"/>
</dbReference>
<evidence type="ECO:0000256" key="8">
    <source>
        <dbReference type="ARBA" id="ARBA00023136"/>
    </source>
</evidence>
<evidence type="ECO:0000256" key="3">
    <source>
        <dbReference type="ARBA" id="ARBA00022448"/>
    </source>
</evidence>
<dbReference type="CDD" id="cd03225">
    <property type="entry name" value="ABC_cobalt_CbiO_domain1"/>
    <property type="match status" value="1"/>
</dbReference>
<dbReference type="InterPro" id="IPR003593">
    <property type="entry name" value="AAA+_ATPase"/>
</dbReference>
<dbReference type="InterPro" id="IPR003439">
    <property type="entry name" value="ABC_transporter-like_ATP-bd"/>
</dbReference>
<dbReference type="PANTHER" id="PTHR43553">
    <property type="entry name" value="HEAVY METAL TRANSPORTER"/>
    <property type="match status" value="1"/>
</dbReference>
<accession>A0A134CDD6</accession>
<dbReference type="PROSITE" id="PS50893">
    <property type="entry name" value="ABC_TRANSPORTER_2"/>
    <property type="match status" value="1"/>
</dbReference>
<dbReference type="SUPFAM" id="SSF52540">
    <property type="entry name" value="P-loop containing nucleoside triphosphate hydrolases"/>
    <property type="match status" value="1"/>
</dbReference>
<evidence type="ECO:0000259" key="9">
    <source>
        <dbReference type="PROSITE" id="PS50893"/>
    </source>
</evidence>
<evidence type="ECO:0000256" key="7">
    <source>
        <dbReference type="ARBA" id="ARBA00022967"/>
    </source>
</evidence>
<keyword evidence="6 10" id="KW-0067">ATP-binding</keyword>
<gene>
    <name evidence="10" type="ORF">HMPREF3182_01555</name>
</gene>
<comment type="caution">
    <text evidence="10">The sequence shown here is derived from an EMBL/GenBank/DDBJ whole genome shotgun (WGS) entry which is preliminary data.</text>
</comment>
<dbReference type="AlphaFoldDB" id="A0A134CDD6"/>
<dbReference type="PATRIC" id="fig|1588748.3.peg.1505"/>
<dbReference type="STRING" id="1588748.HMPREF3182_01555"/>
<keyword evidence="8" id="KW-0472">Membrane</keyword>
<comment type="similarity">
    <text evidence="2">Belongs to the ABC transporter superfamily.</text>
</comment>
<dbReference type="FunFam" id="3.40.50.300:FF:000224">
    <property type="entry name" value="Energy-coupling factor transporter ATP-binding protein EcfA"/>
    <property type="match status" value="1"/>
</dbReference>
<dbReference type="GO" id="GO:0043190">
    <property type="term" value="C:ATP-binding cassette (ABC) transporter complex"/>
    <property type="evidence" value="ECO:0007669"/>
    <property type="project" value="TreeGrafter"/>
</dbReference>
<dbReference type="GO" id="GO:0016887">
    <property type="term" value="F:ATP hydrolysis activity"/>
    <property type="evidence" value="ECO:0007669"/>
    <property type="project" value="InterPro"/>
</dbReference>
<evidence type="ECO:0000256" key="4">
    <source>
        <dbReference type="ARBA" id="ARBA00022475"/>
    </source>
</evidence>
<dbReference type="EMBL" id="LSDT01000050">
    <property type="protein sequence ID" value="KXB90239.1"/>
    <property type="molecule type" value="Genomic_DNA"/>
</dbReference>
<proteinExistence type="inferred from homology"/>
<dbReference type="GO" id="GO:0005524">
    <property type="term" value="F:ATP binding"/>
    <property type="evidence" value="ECO:0007669"/>
    <property type="project" value="UniProtKB-KW"/>
</dbReference>
<keyword evidence="3" id="KW-0813">Transport</keyword>
<evidence type="ECO:0000313" key="10">
    <source>
        <dbReference type="EMBL" id="KXB90239.1"/>
    </source>
</evidence>
<dbReference type="InterPro" id="IPR050095">
    <property type="entry name" value="ECF_ABC_transporter_ATP-bd"/>
</dbReference>
<evidence type="ECO:0000313" key="11">
    <source>
        <dbReference type="Proteomes" id="UP000070160"/>
    </source>
</evidence>
<keyword evidence="7" id="KW-1278">Translocase</keyword>
<keyword evidence="5" id="KW-0547">Nucleotide-binding</keyword>
<dbReference type="GO" id="GO:0042626">
    <property type="term" value="F:ATPase-coupled transmembrane transporter activity"/>
    <property type="evidence" value="ECO:0007669"/>
    <property type="project" value="TreeGrafter"/>
</dbReference>
<dbReference type="InterPro" id="IPR015856">
    <property type="entry name" value="ABC_transpr_CbiO/EcfA_su"/>
</dbReference>
<reference evidence="11" key="1">
    <citation type="submission" date="2016-01" db="EMBL/GenBank/DDBJ databases">
        <authorList>
            <person name="Mitreva M."/>
            <person name="Pepin K.H."/>
            <person name="Mihindukulasuriya K.A."/>
            <person name="Fulton R."/>
            <person name="Fronick C."/>
            <person name="O'Laughlin M."/>
            <person name="Miner T."/>
            <person name="Herter B."/>
            <person name="Rosa B.A."/>
            <person name="Cordes M."/>
            <person name="Tomlinson C."/>
            <person name="Wollam A."/>
            <person name="Palsikar V.B."/>
            <person name="Mardis E.R."/>
            <person name="Wilson R.K."/>
        </authorList>
    </citation>
    <scope>NUCLEOTIDE SEQUENCE [LARGE SCALE GENOMIC DNA]</scope>
    <source>
        <strain evidence="11">KA00182</strain>
    </source>
</reference>
<evidence type="ECO:0000256" key="6">
    <source>
        <dbReference type="ARBA" id="ARBA00022840"/>
    </source>
</evidence>
<protein>
    <submittedName>
        <fullName evidence="10">ABC transporter, ATP-binding protein</fullName>
    </submittedName>
</protein>
<evidence type="ECO:0000256" key="1">
    <source>
        <dbReference type="ARBA" id="ARBA00004202"/>
    </source>
</evidence>
<name>A0A134CDD6_9FIRM</name>
<dbReference type="RefSeq" id="WP_062486633.1">
    <property type="nucleotide sequence ID" value="NZ_KQ960955.1"/>
</dbReference>
<dbReference type="Proteomes" id="UP000070160">
    <property type="component" value="Unassembled WGS sequence"/>
</dbReference>